<name>A0AAV4RNE4_CAEEX</name>
<dbReference type="PANTHER" id="PTHR11360:SF303">
    <property type="entry name" value="MAJOR FACILITATOR SUPERFAMILY (MFS) PROFILE DOMAIN-CONTAINING PROTEIN"/>
    <property type="match status" value="1"/>
</dbReference>
<feature type="transmembrane region" description="Helical" evidence="1">
    <location>
        <begin position="113"/>
        <end position="135"/>
    </location>
</feature>
<feature type="transmembrane region" description="Helical" evidence="1">
    <location>
        <begin position="497"/>
        <end position="515"/>
    </location>
</feature>
<feature type="transmembrane region" description="Helical" evidence="1">
    <location>
        <begin position="147"/>
        <end position="168"/>
    </location>
</feature>
<reference evidence="2 3" key="1">
    <citation type="submission" date="2021-06" db="EMBL/GenBank/DDBJ databases">
        <title>Caerostris extrusa draft genome.</title>
        <authorList>
            <person name="Kono N."/>
            <person name="Arakawa K."/>
        </authorList>
    </citation>
    <scope>NUCLEOTIDE SEQUENCE [LARGE SCALE GENOMIC DNA]</scope>
</reference>
<sequence>MRLCEFSHYGSHKTQRLVFRGNSRTIQYHQRLGSLSTVHFDSGPLTGYFGERFGITAVVITGCVLTSVGVGVCFFVEDIASVIICLGIIHGLGISFTNTLIPQILKMYFDKNITLAYGLSQAGTCLGTFIAAPLITGLFRSYGASGAFLISGGIILNSLPFAMLFKIFSSKKKNGKSQTPCKELLKTVANSDNEVTLILSNVDENIVDSKQSVTVTKEKSEKLINPQYANSDTLINSDMQKGNMNSHESPVKDTTRLSSGHQTNDMLLYKDVLSLNFNETVFMKPNNTSFSDTCEKQHVTLIPNKEEVSRQDLPETFVNSCHYSQTADEKDTMNKEKQLGVKTADLEVTKKKATTTWQSMSIFLDATYLVLLVTQSVHVFVVMTFWTTMIDFSRDKSIVRSNEVYLLMILPVSEMVGRLCLGWIIDKHYLTKTNFCIIFFVLNGLTCSVLAWVQSFAMMMVGVVALGVISSGLIIVFPFVVFEFFEKDKQTMGVASRYFLFGPLSFGSGPFIAFFRNRLGSYNWLYHTLNLFCIFCAVLAALVPALARRRDKKKEKKCIFKELNNCK</sequence>
<keyword evidence="3" id="KW-1185">Reference proteome</keyword>
<dbReference type="PANTHER" id="PTHR11360">
    <property type="entry name" value="MONOCARBOXYLATE TRANSPORTER"/>
    <property type="match status" value="1"/>
</dbReference>
<dbReference type="InterPro" id="IPR036259">
    <property type="entry name" value="MFS_trans_sf"/>
</dbReference>
<evidence type="ECO:0000313" key="3">
    <source>
        <dbReference type="Proteomes" id="UP001054945"/>
    </source>
</evidence>
<proteinExistence type="predicted"/>
<evidence type="ECO:0000313" key="2">
    <source>
        <dbReference type="EMBL" id="GIY21800.1"/>
    </source>
</evidence>
<accession>A0AAV4RNE4</accession>
<organism evidence="2 3">
    <name type="scientific">Caerostris extrusa</name>
    <name type="common">Bark spider</name>
    <name type="synonym">Caerostris bankana</name>
    <dbReference type="NCBI Taxonomy" id="172846"/>
    <lineage>
        <taxon>Eukaryota</taxon>
        <taxon>Metazoa</taxon>
        <taxon>Ecdysozoa</taxon>
        <taxon>Arthropoda</taxon>
        <taxon>Chelicerata</taxon>
        <taxon>Arachnida</taxon>
        <taxon>Araneae</taxon>
        <taxon>Araneomorphae</taxon>
        <taxon>Entelegynae</taxon>
        <taxon>Araneoidea</taxon>
        <taxon>Araneidae</taxon>
        <taxon>Caerostris</taxon>
    </lineage>
</organism>
<keyword evidence="1" id="KW-1133">Transmembrane helix</keyword>
<dbReference type="InterPro" id="IPR011701">
    <property type="entry name" value="MFS"/>
</dbReference>
<dbReference type="AlphaFoldDB" id="A0AAV4RNE4"/>
<feature type="transmembrane region" description="Helical" evidence="1">
    <location>
        <begin position="463"/>
        <end position="485"/>
    </location>
</feature>
<dbReference type="GO" id="GO:0008028">
    <property type="term" value="F:monocarboxylic acid transmembrane transporter activity"/>
    <property type="evidence" value="ECO:0007669"/>
    <property type="project" value="TreeGrafter"/>
</dbReference>
<keyword evidence="1" id="KW-0472">Membrane</keyword>
<keyword evidence="1" id="KW-0812">Transmembrane</keyword>
<evidence type="ECO:0000256" key="1">
    <source>
        <dbReference type="SAM" id="Phobius"/>
    </source>
</evidence>
<dbReference type="Proteomes" id="UP001054945">
    <property type="component" value="Unassembled WGS sequence"/>
</dbReference>
<feature type="transmembrane region" description="Helical" evidence="1">
    <location>
        <begin position="437"/>
        <end position="457"/>
    </location>
</feature>
<feature type="transmembrane region" description="Helical" evidence="1">
    <location>
        <begin position="527"/>
        <end position="547"/>
    </location>
</feature>
<dbReference type="Pfam" id="PF07690">
    <property type="entry name" value="MFS_1"/>
    <property type="match status" value="1"/>
</dbReference>
<dbReference type="Gene3D" id="1.20.1250.20">
    <property type="entry name" value="MFS general substrate transporter like domains"/>
    <property type="match status" value="2"/>
</dbReference>
<feature type="transmembrane region" description="Helical" evidence="1">
    <location>
        <begin position="81"/>
        <end position="101"/>
    </location>
</feature>
<gene>
    <name evidence="2" type="primary">AVEN_10695_1</name>
    <name evidence="2" type="ORF">CEXT_84701</name>
</gene>
<protein>
    <submittedName>
        <fullName evidence="2">Uncharacterized protein</fullName>
    </submittedName>
</protein>
<dbReference type="EMBL" id="BPLR01008057">
    <property type="protein sequence ID" value="GIY21800.1"/>
    <property type="molecule type" value="Genomic_DNA"/>
</dbReference>
<dbReference type="InterPro" id="IPR050327">
    <property type="entry name" value="Proton-linked_MCT"/>
</dbReference>
<dbReference type="SUPFAM" id="SSF103473">
    <property type="entry name" value="MFS general substrate transporter"/>
    <property type="match status" value="1"/>
</dbReference>
<comment type="caution">
    <text evidence="2">The sequence shown here is derived from an EMBL/GenBank/DDBJ whole genome shotgun (WGS) entry which is preliminary data.</text>
</comment>
<feature type="transmembrane region" description="Helical" evidence="1">
    <location>
        <begin position="53"/>
        <end position="75"/>
    </location>
</feature>
<feature type="transmembrane region" description="Helical" evidence="1">
    <location>
        <begin position="362"/>
        <end position="385"/>
    </location>
</feature>
<feature type="transmembrane region" description="Helical" evidence="1">
    <location>
        <begin position="405"/>
        <end position="425"/>
    </location>
</feature>